<keyword evidence="8 17" id="KW-0808">Transferase</keyword>
<dbReference type="EC" id="2.7.8.5" evidence="5"/>
<comment type="pathway">
    <text evidence="3">Phospholipid metabolism; phosphatidylglycerol biosynthesis; phosphatidylglycerol from CDP-diacylglycerol: step 1/2.</text>
</comment>
<dbReference type="GO" id="GO:0016020">
    <property type="term" value="C:membrane"/>
    <property type="evidence" value="ECO:0007669"/>
    <property type="project" value="UniProtKB-SubCell"/>
</dbReference>
<keyword evidence="11" id="KW-0443">Lipid metabolism</keyword>
<dbReference type="InterPro" id="IPR050324">
    <property type="entry name" value="CDP-alcohol_PTase-I"/>
</dbReference>
<dbReference type="OrthoDB" id="9796672at2"/>
<keyword evidence="9 18" id="KW-0812">Transmembrane</keyword>
<keyword evidence="14" id="KW-1208">Phospholipid metabolism</keyword>
<evidence type="ECO:0000256" key="2">
    <source>
        <dbReference type="ARBA" id="ARBA00004141"/>
    </source>
</evidence>
<comment type="caution">
    <text evidence="19">The sequence shown here is derived from an EMBL/GenBank/DDBJ whole genome shotgun (WGS) entry which is preliminary data.</text>
</comment>
<dbReference type="Proteomes" id="UP000192477">
    <property type="component" value="Unassembled WGS sequence"/>
</dbReference>
<evidence type="ECO:0000256" key="4">
    <source>
        <dbReference type="ARBA" id="ARBA00010441"/>
    </source>
</evidence>
<evidence type="ECO:0000256" key="15">
    <source>
        <dbReference type="ARBA" id="ARBA00033018"/>
    </source>
</evidence>
<dbReference type="Pfam" id="PF01066">
    <property type="entry name" value="CDP-OH_P_transf"/>
    <property type="match status" value="1"/>
</dbReference>
<comment type="subcellular location">
    <subcellularLocation>
        <location evidence="2">Membrane</location>
        <topology evidence="2">Multi-pass membrane protein</topology>
    </subcellularLocation>
</comment>
<dbReference type="RefSeq" id="WP_081184230.1">
    <property type="nucleotide sequence ID" value="NZ_MJEA01000010.1"/>
</dbReference>
<feature type="transmembrane region" description="Helical" evidence="18">
    <location>
        <begin position="38"/>
        <end position="59"/>
    </location>
</feature>
<dbReference type="UniPathway" id="UPA00084">
    <property type="reaction ID" value="UER00503"/>
</dbReference>
<evidence type="ECO:0000256" key="16">
    <source>
        <dbReference type="ARBA" id="ARBA00048586"/>
    </source>
</evidence>
<comment type="function">
    <text evidence="1">This protein catalyzes the committed step to the synthesis of the acidic phospholipids.</text>
</comment>
<dbReference type="InterPro" id="IPR043130">
    <property type="entry name" value="CDP-OH_PTrfase_TM_dom"/>
</dbReference>
<sequence length="182" mass="20900">MKWTSNWQKEIGTIPNLLSIFRVFLLPLYLYFVFEQSFVYAGIVIAISGITDFLDGFIARKFNQMTELGKILDPVADKLTQLVLILSMAWQQPLIWWVLGLFLVKEGFMLIAGIVGLSKNVKLDGAKWYGKLATAVIYGGMVILLLFPKLSETEIKWIFGVIAYSLFQSFILYILEYRRLLK</sequence>
<feature type="transmembrane region" description="Helical" evidence="18">
    <location>
        <begin position="157"/>
        <end position="175"/>
    </location>
</feature>
<evidence type="ECO:0000256" key="7">
    <source>
        <dbReference type="ARBA" id="ARBA00022516"/>
    </source>
</evidence>
<evidence type="ECO:0000256" key="9">
    <source>
        <dbReference type="ARBA" id="ARBA00022692"/>
    </source>
</evidence>
<feature type="transmembrane region" description="Helical" evidence="18">
    <location>
        <begin position="129"/>
        <end position="151"/>
    </location>
</feature>
<accession>A0A1V8YA92</accession>
<dbReference type="InterPro" id="IPR004570">
    <property type="entry name" value="Phosphatidylglycerol_P_synth"/>
</dbReference>
<comment type="similarity">
    <text evidence="4 17">Belongs to the CDP-alcohol phosphatidyltransferase class-I family.</text>
</comment>
<dbReference type="PROSITE" id="PS00379">
    <property type="entry name" value="CDP_ALCOHOL_P_TRANSF"/>
    <property type="match status" value="1"/>
</dbReference>
<gene>
    <name evidence="19" type="ORF">BH747_09735</name>
</gene>
<evidence type="ECO:0000256" key="14">
    <source>
        <dbReference type="ARBA" id="ARBA00023264"/>
    </source>
</evidence>
<organism evidence="19 20">
    <name type="scientific">Enterococcus villorum</name>
    <dbReference type="NCBI Taxonomy" id="112904"/>
    <lineage>
        <taxon>Bacteria</taxon>
        <taxon>Bacillati</taxon>
        <taxon>Bacillota</taxon>
        <taxon>Bacilli</taxon>
        <taxon>Lactobacillales</taxon>
        <taxon>Enterococcaceae</taxon>
        <taxon>Enterococcus</taxon>
    </lineage>
</organism>
<dbReference type="Gene3D" id="1.20.120.1760">
    <property type="match status" value="1"/>
</dbReference>
<reference evidence="19 20" key="1">
    <citation type="journal article" date="2017" name="BMC Microbiol.">
        <title>Comparative genomics of Enterococcus spp. isolated from bovine feces.</title>
        <authorList>
            <person name="Beukers A.G."/>
            <person name="Zaheer R."/>
            <person name="Goji N."/>
            <person name="Amoako K.K."/>
            <person name="Chaves A.V."/>
            <person name="Ward M.P."/>
            <person name="McAllister T.A."/>
        </authorList>
    </citation>
    <scope>NUCLEOTIDE SEQUENCE [LARGE SCALE GENOMIC DNA]</scope>
    <source>
        <strain evidence="19 20">F1129D 143</strain>
    </source>
</reference>
<evidence type="ECO:0000256" key="1">
    <source>
        <dbReference type="ARBA" id="ARBA00003973"/>
    </source>
</evidence>
<dbReference type="GO" id="GO:0008444">
    <property type="term" value="F:CDP-diacylglycerol-glycerol-3-phosphate 3-phosphatidyltransferase activity"/>
    <property type="evidence" value="ECO:0007669"/>
    <property type="project" value="UniProtKB-EC"/>
</dbReference>
<evidence type="ECO:0000256" key="5">
    <source>
        <dbReference type="ARBA" id="ARBA00013170"/>
    </source>
</evidence>
<evidence type="ECO:0000256" key="8">
    <source>
        <dbReference type="ARBA" id="ARBA00022679"/>
    </source>
</evidence>
<dbReference type="PANTHER" id="PTHR14269:SF62">
    <property type="entry name" value="CDP-DIACYLGLYCEROL--GLYCEROL-3-PHOSPHATE 3-PHOSPHATIDYLTRANSFERASE 1, CHLOROPLASTIC"/>
    <property type="match status" value="1"/>
</dbReference>
<feature type="transmembrane region" description="Helical" evidence="18">
    <location>
        <begin position="96"/>
        <end position="117"/>
    </location>
</feature>
<evidence type="ECO:0000313" key="20">
    <source>
        <dbReference type="Proteomes" id="UP000192477"/>
    </source>
</evidence>
<dbReference type="PANTHER" id="PTHR14269">
    <property type="entry name" value="CDP-DIACYLGLYCEROL--GLYCEROL-3-PHOSPHATE 3-PHOSPHATIDYLTRANSFERASE-RELATED"/>
    <property type="match status" value="1"/>
</dbReference>
<keyword evidence="7" id="KW-0444">Lipid biosynthesis</keyword>
<evidence type="ECO:0000256" key="12">
    <source>
        <dbReference type="ARBA" id="ARBA00023136"/>
    </source>
</evidence>
<evidence type="ECO:0000256" key="3">
    <source>
        <dbReference type="ARBA" id="ARBA00005042"/>
    </source>
</evidence>
<dbReference type="EMBL" id="MJEA01000010">
    <property type="protein sequence ID" value="OQO69544.1"/>
    <property type="molecule type" value="Genomic_DNA"/>
</dbReference>
<dbReference type="AlphaFoldDB" id="A0A1V8YA92"/>
<evidence type="ECO:0000256" key="10">
    <source>
        <dbReference type="ARBA" id="ARBA00022989"/>
    </source>
</evidence>
<evidence type="ECO:0000256" key="17">
    <source>
        <dbReference type="RuleBase" id="RU003750"/>
    </source>
</evidence>
<keyword evidence="10 18" id="KW-1133">Transmembrane helix</keyword>
<name>A0A1V8YA92_9ENTE</name>
<evidence type="ECO:0000313" key="19">
    <source>
        <dbReference type="EMBL" id="OQO69544.1"/>
    </source>
</evidence>
<dbReference type="InterPro" id="IPR048254">
    <property type="entry name" value="CDP_ALCOHOL_P_TRANSF_CS"/>
</dbReference>
<dbReference type="STRING" id="112904.BH747_09735"/>
<feature type="transmembrane region" description="Helical" evidence="18">
    <location>
        <begin position="12"/>
        <end position="32"/>
    </location>
</feature>
<evidence type="ECO:0000256" key="6">
    <source>
        <dbReference type="ARBA" id="ARBA00014944"/>
    </source>
</evidence>
<evidence type="ECO:0000256" key="11">
    <source>
        <dbReference type="ARBA" id="ARBA00023098"/>
    </source>
</evidence>
<comment type="catalytic activity">
    <reaction evidence="16">
        <text>a CDP-1,2-diacyl-sn-glycerol + sn-glycerol 3-phosphate = a 1,2-diacyl-sn-glycero-3-phospho-(1'-sn-glycero-3'-phosphate) + CMP + H(+)</text>
        <dbReference type="Rhea" id="RHEA:12593"/>
        <dbReference type="ChEBI" id="CHEBI:15378"/>
        <dbReference type="ChEBI" id="CHEBI:57597"/>
        <dbReference type="ChEBI" id="CHEBI:58332"/>
        <dbReference type="ChEBI" id="CHEBI:60110"/>
        <dbReference type="ChEBI" id="CHEBI:60377"/>
        <dbReference type="EC" id="2.7.8.5"/>
    </reaction>
</comment>
<evidence type="ECO:0000256" key="18">
    <source>
        <dbReference type="SAM" id="Phobius"/>
    </source>
</evidence>
<keyword evidence="13" id="KW-0594">Phospholipid biosynthesis</keyword>
<evidence type="ECO:0000256" key="13">
    <source>
        <dbReference type="ARBA" id="ARBA00023209"/>
    </source>
</evidence>
<protein>
    <recommendedName>
        <fullName evidence="6">CDP-diacylglycerol--glycerol-3-phosphate 3-phosphatidyltransferase</fullName>
        <ecNumber evidence="5">2.7.8.5</ecNumber>
    </recommendedName>
    <alternativeName>
        <fullName evidence="15">Phosphatidylglycerophosphate synthase</fullName>
    </alternativeName>
</protein>
<dbReference type="PIRSF" id="PIRSF000847">
    <property type="entry name" value="Phos_ph_gly_syn"/>
    <property type="match status" value="1"/>
</dbReference>
<proteinExistence type="inferred from homology"/>
<keyword evidence="12 18" id="KW-0472">Membrane</keyword>
<dbReference type="GO" id="GO:0006655">
    <property type="term" value="P:phosphatidylglycerol biosynthetic process"/>
    <property type="evidence" value="ECO:0007669"/>
    <property type="project" value="UniProtKB-UniPathway"/>
</dbReference>
<dbReference type="InterPro" id="IPR000462">
    <property type="entry name" value="CDP-OH_P_trans"/>
</dbReference>